<dbReference type="Proteomes" id="UP000006671">
    <property type="component" value="Unassembled WGS sequence"/>
</dbReference>
<proteinExistence type="predicted"/>
<feature type="region of interest" description="Disordered" evidence="4">
    <location>
        <begin position="74"/>
        <end position="144"/>
    </location>
</feature>
<dbReference type="EMBL" id="GG738846">
    <property type="protein sequence ID" value="EFC50140.1"/>
    <property type="molecule type" value="Genomic_DNA"/>
</dbReference>
<evidence type="ECO:0000259" key="5">
    <source>
        <dbReference type="PROSITE" id="PS51294"/>
    </source>
</evidence>
<dbReference type="eggNOG" id="KOG1601">
    <property type="taxonomic scope" value="Eukaryota"/>
</dbReference>
<feature type="compositionally biased region" description="Polar residues" evidence="4">
    <location>
        <begin position="302"/>
        <end position="320"/>
    </location>
</feature>
<feature type="compositionally biased region" description="Polar residues" evidence="4">
    <location>
        <begin position="330"/>
        <end position="354"/>
    </location>
</feature>
<dbReference type="PROSITE" id="PS51294">
    <property type="entry name" value="HTH_MYB"/>
    <property type="match status" value="1"/>
</dbReference>
<dbReference type="FunFam" id="1.10.10.60:FF:000007">
    <property type="entry name" value="Two-component response regulator"/>
    <property type="match status" value="1"/>
</dbReference>
<dbReference type="AlphaFoldDB" id="D2UZF9"/>
<dbReference type="KEGG" id="ngr:NAEGRDRAFT_77915"/>
<dbReference type="SUPFAM" id="SSF46689">
    <property type="entry name" value="Homeodomain-like"/>
    <property type="match status" value="1"/>
</dbReference>
<evidence type="ECO:0000256" key="2">
    <source>
        <dbReference type="ARBA" id="ARBA00023163"/>
    </source>
</evidence>
<dbReference type="InterPro" id="IPR017930">
    <property type="entry name" value="Myb_dom"/>
</dbReference>
<feature type="region of interest" description="Disordered" evidence="4">
    <location>
        <begin position="399"/>
        <end position="418"/>
    </location>
</feature>
<feature type="compositionally biased region" description="Polar residues" evidence="4">
    <location>
        <begin position="202"/>
        <end position="214"/>
    </location>
</feature>
<evidence type="ECO:0000256" key="4">
    <source>
        <dbReference type="SAM" id="MobiDB-lite"/>
    </source>
</evidence>
<sequence length="519" mass="58169">MLSLVEPQNPSNISSPFHYSKIIGQQQQQQQQQQQDLTTNQLINFLVDYHNNNNISYISPQPNHIQSTIDNSFSQFDMPQRTPAHTSPFQHQQQQQQQPYHQQQQQFTFGEQHHPPSNNARSNGNNSSRSNYQHQSNMTDLNNANNISNNMFLFQSSGNVSVNNTCASSSNSTPPTTSFQFHNMNNPPQQGFSSNKKRKQQAESSRGNVGSSSATMESSLFYHMETDFKRKHADKKRLVWTNELHDLFVKAVSQLGLNEARPKEILELMNLPDLTTTHIKSHLQKYRQQVKKGIIPIGEGMSSANVELGSNSESETSDSGGPNEDVKQEVINSSGSKATSPFKNSQPSQINQMYSFNPTTNPNQPSSSSSQTFNSLINDTSSDQVNYIKNILLHFNQIPNDHTSSNNETGAYLSSTSQRPTQHVTFANSITNNNITTVNQPHFHLGDGRSILQNCHLLTSANSLPEFLVLLQEICKAESDMAAIFNGLPVRSTHDLNLIVEGFRIGFICGMKYKPSHQQ</sequence>
<dbReference type="VEuPathDB" id="AmoebaDB:NAEGRDRAFT_77915"/>
<feature type="region of interest" description="Disordered" evidence="4">
    <location>
        <begin position="302"/>
        <end position="376"/>
    </location>
</feature>
<keyword evidence="1" id="KW-0805">Transcription regulation</keyword>
<dbReference type="InterPro" id="IPR009057">
    <property type="entry name" value="Homeodomain-like_sf"/>
</dbReference>
<keyword evidence="3" id="KW-0539">Nucleus</keyword>
<dbReference type="PANTHER" id="PTHR31442:SF29">
    <property type="entry name" value="HOMEODOMAIN-LIKE SUPERFAMILY PROTEIN"/>
    <property type="match status" value="1"/>
</dbReference>
<dbReference type="GeneID" id="8863271"/>
<dbReference type="PANTHER" id="PTHR31442">
    <property type="entry name" value="HOMEODOMAIN-LIKE SUPERFAMILY PROTEIN-RELATED"/>
    <property type="match status" value="1"/>
</dbReference>
<feature type="compositionally biased region" description="Low complexity" evidence="4">
    <location>
        <begin position="355"/>
        <end position="375"/>
    </location>
</feature>
<accession>D2UZF9</accession>
<dbReference type="Gene3D" id="1.10.10.60">
    <property type="entry name" value="Homeodomain-like"/>
    <property type="match status" value="1"/>
</dbReference>
<feature type="compositionally biased region" description="Polar residues" evidence="4">
    <location>
        <begin position="74"/>
        <end position="89"/>
    </location>
</feature>
<feature type="compositionally biased region" description="Polar residues" evidence="4">
    <location>
        <begin position="179"/>
        <end position="194"/>
    </location>
</feature>
<keyword evidence="7" id="KW-1185">Reference proteome</keyword>
<dbReference type="InterPro" id="IPR006447">
    <property type="entry name" value="Myb_dom_plants"/>
</dbReference>
<keyword evidence="2" id="KW-0804">Transcription</keyword>
<evidence type="ECO:0000256" key="3">
    <source>
        <dbReference type="ARBA" id="ARBA00023242"/>
    </source>
</evidence>
<feature type="compositionally biased region" description="Low complexity" evidence="4">
    <location>
        <begin position="90"/>
        <end position="106"/>
    </location>
</feature>
<evidence type="ECO:0000256" key="1">
    <source>
        <dbReference type="ARBA" id="ARBA00023015"/>
    </source>
</evidence>
<feature type="compositionally biased region" description="Low complexity" evidence="4">
    <location>
        <begin position="165"/>
        <end position="178"/>
    </location>
</feature>
<gene>
    <name evidence="6" type="ORF">NAEGRDRAFT_77915</name>
</gene>
<evidence type="ECO:0000313" key="7">
    <source>
        <dbReference type="Proteomes" id="UP000006671"/>
    </source>
</evidence>
<feature type="compositionally biased region" description="Low complexity" evidence="4">
    <location>
        <begin position="117"/>
        <end position="131"/>
    </location>
</feature>
<dbReference type="OrthoDB" id="515430at2759"/>
<dbReference type="InParanoid" id="D2UZF9"/>
<dbReference type="InterPro" id="IPR044841">
    <property type="entry name" value="LUX/BOA-like"/>
</dbReference>
<protein>
    <submittedName>
        <fullName evidence="6">Type-B response regulator</fullName>
    </submittedName>
</protein>
<evidence type="ECO:0000313" key="6">
    <source>
        <dbReference type="EMBL" id="EFC50140.1"/>
    </source>
</evidence>
<organism evidence="7">
    <name type="scientific">Naegleria gruberi</name>
    <name type="common">Amoeba</name>
    <dbReference type="NCBI Taxonomy" id="5762"/>
    <lineage>
        <taxon>Eukaryota</taxon>
        <taxon>Discoba</taxon>
        <taxon>Heterolobosea</taxon>
        <taxon>Tetramitia</taxon>
        <taxon>Eutetramitia</taxon>
        <taxon>Vahlkampfiidae</taxon>
        <taxon>Naegleria</taxon>
    </lineage>
</organism>
<feature type="region of interest" description="Disordered" evidence="4">
    <location>
        <begin position="165"/>
        <end position="214"/>
    </location>
</feature>
<dbReference type="GO" id="GO:0003677">
    <property type="term" value="F:DNA binding"/>
    <property type="evidence" value="ECO:0007669"/>
    <property type="project" value="InterPro"/>
</dbReference>
<dbReference type="OMA" id="DHITTTH"/>
<dbReference type="GO" id="GO:0003700">
    <property type="term" value="F:DNA-binding transcription factor activity"/>
    <property type="evidence" value="ECO:0007669"/>
    <property type="project" value="InterPro"/>
</dbReference>
<dbReference type="STRING" id="5762.D2UZF9"/>
<reference evidence="6 7" key="1">
    <citation type="journal article" date="2010" name="Cell">
        <title>The genome of Naegleria gruberi illuminates early eukaryotic versatility.</title>
        <authorList>
            <person name="Fritz-Laylin L.K."/>
            <person name="Prochnik S.E."/>
            <person name="Ginger M.L."/>
            <person name="Dacks J.B."/>
            <person name="Carpenter M.L."/>
            <person name="Field M.C."/>
            <person name="Kuo A."/>
            <person name="Paredez A."/>
            <person name="Chapman J."/>
            <person name="Pham J."/>
            <person name="Shu S."/>
            <person name="Neupane R."/>
            <person name="Cipriano M."/>
            <person name="Mancuso J."/>
            <person name="Tu H."/>
            <person name="Salamov A."/>
            <person name="Lindquist E."/>
            <person name="Shapiro H."/>
            <person name="Lucas S."/>
            <person name="Grigoriev I.V."/>
            <person name="Cande W.Z."/>
            <person name="Fulton C."/>
            <person name="Rokhsar D.S."/>
            <person name="Dawson S.C."/>
        </authorList>
    </citation>
    <scope>NUCLEOTIDE SEQUENCE [LARGE SCALE GENOMIC DNA]</scope>
    <source>
        <strain evidence="6 7">NEG-M</strain>
    </source>
</reference>
<dbReference type="InterPro" id="IPR001005">
    <property type="entry name" value="SANT/Myb"/>
</dbReference>
<feature type="domain" description="HTH myb-type" evidence="5">
    <location>
        <begin position="232"/>
        <end position="291"/>
    </location>
</feature>
<name>D2UZF9_NAEGR</name>
<feature type="compositionally biased region" description="Polar residues" evidence="4">
    <location>
        <begin position="132"/>
        <end position="144"/>
    </location>
</feature>
<dbReference type="RefSeq" id="XP_002682884.1">
    <property type="nucleotide sequence ID" value="XM_002682838.1"/>
</dbReference>
<dbReference type="NCBIfam" id="TIGR01557">
    <property type="entry name" value="myb_SHAQKYF"/>
    <property type="match status" value="1"/>
</dbReference>
<dbReference type="Pfam" id="PF00249">
    <property type="entry name" value="Myb_DNA-binding"/>
    <property type="match status" value="1"/>
</dbReference>